<protein>
    <recommendedName>
        <fullName evidence="3">Ankyrin repeat domain-containing protein</fullName>
    </recommendedName>
</protein>
<gene>
    <name evidence="1" type="ORF">GCM10007906_41370</name>
</gene>
<dbReference type="InterPro" id="IPR002110">
    <property type="entry name" value="Ankyrin_rpt"/>
</dbReference>
<dbReference type="Proteomes" id="UP001156669">
    <property type="component" value="Unassembled WGS sequence"/>
</dbReference>
<name>A0ABQ5YA51_9VIBR</name>
<dbReference type="Gene3D" id="1.25.40.20">
    <property type="entry name" value="Ankyrin repeat-containing domain"/>
    <property type="match status" value="1"/>
</dbReference>
<evidence type="ECO:0000313" key="1">
    <source>
        <dbReference type="EMBL" id="GLR06549.1"/>
    </source>
</evidence>
<reference evidence="2" key="1">
    <citation type="journal article" date="2019" name="Int. J. Syst. Evol. Microbiol.">
        <title>The Global Catalogue of Microorganisms (GCM) 10K type strain sequencing project: providing services to taxonomists for standard genome sequencing and annotation.</title>
        <authorList>
            <consortium name="The Broad Institute Genomics Platform"/>
            <consortium name="The Broad Institute Genome Sequencing Center for Infectious Disease"/>
            <person name="Wu L."/>
            <person name="Ma J."/>
        </authorList>
    </citation>
    <scope>NUCLEOTIDE SEQUENCE [LARGE SCALE GENOMIC DNA]</scope>
    <source>
        <strain evidence="2">NBRC 110633</strain>
    </source>
</reference>
<dbReference type="SUPFAM" id="SSF48403">
    <property type="entry name" value="Ankyrin repeat"/>
    <property type="match status" value="1"/>
</dbReference>
<dbReference type="Pfam" id="PF13637">
    <property type="entry name" value="Ank_4"/>
    <property type="match status" value="1"/>
</dbReference>
<comment type="caution">
    <text evidence="1">The sequence shown here is derived from an EMBL/GenBank/DDBJ whole genome shotgun (WGS) entry which is preliminary data.</text>
</comment>
<sequence length="134" mass="15274">MMLCALGNEILIFDSEDCITYFEIFGVSEELMALVEQQYGIASILRAGSHSRFRMADALVTHGFDVNWINEDKISPLHSAIIHDDFESFKWLMQKGANKEFHCPKLGRNATEFLNLVYTENPTINRGAMYGLLH</sequence>
<accession>A0ABQ5YA51</accession>
<keyword evidence="2" id="KW-1185">Reference proteome</keyword>
<evidence type="ECO:0008006" key="3">
    <source>
        <dbReference type="Google" id="ProtNLM"/>
    </source>
</evidence>
<proteinExistence type="predicted"/>
<dbReference type="InterPro" id="IPR036770">
    <property type="entry name" value="Ankyrin_rpt-contain_sf"/>
</dbReference>
<evidence type="ECO:0000313" key="2">
    <source>
        <dbReference type="Proteomes" id="UP001156669"/>
    </source>
</evidence>
<organism evidence="1 2">
    <name type="scientific">Vibrio hyugaensis</name>
    <dbReference type="NCBI Taxonomy" id="1534743"/>
    <lineage>
        <taxon>Bacteria</taxon>
        <taxon>Pseudomonadati</taxon>
        <taxon>Pseudomonadota</taxon>
        <taxon>Gammaproteobacteria</taxon>
        <taxon>Vibrionales</taxon>
        <taxon>Vibrionaceae</taxon>
        <taxon>Vibrio</taxon>
    </lineage>
</organism>
<dbReference type="EMBL" id="BSOE01000058">
    <property type="protein sequence ID" value="GLR06549.1"/>
    <property type="molecule type" value="Genomic_DNA"/>
</dbReference>